<evidence type="ECO:0000256" key="3">
    <source>
        <dbReference type="ARBA" id="ARBA00022490"/>
    </source>
</evidence>
<evidence type="ECO:0000313" key="5">
    <source>
        <dbReference type="EMBL" id="SEF37135.1"/>
    </source>
</evidence>
<gene>
    <name evidence="5" type="ORF">SAMN05421837_112248</name>
</gene>
<evidence type="ECO:0000256" key="1">
    <source>
        <dbReference type="ARBA" id="ARBA00004496"/>
    </source>
</evidence>
<keyword evidence="4" id="KW-0143">Chaperone</keyword>
<proteinExistence type="inferred from homology"/>
<dbReference type="AlphaFoldDB" id="A0A1H5RFN5"/>
<sequence length="244" mass="26510">MAVIDRPIVLPKLAFLTAWSMVETSELPPAFGTSLHNWVTADGRRELEIRAMAALTDLGLARNNRLNGLWRSTAAVLAGAGREYYAFSNFADGRSCAVLLAARDDDAVRAIIDDNVVSLEPVRNKWLATALLDTLPDVPAAKIVPTVVTKSAQNGDGALPQHPNSKEAGYLDEVMQQPRRAVHQIYVARRDSAGERHRSMPITAIDLEEPGRVLVYADSEDNVVLIPAGAREFVSALNKTFAGL</sequence>
<dbReference type="EMBL" id="FNUJ01000012">
    <property type="protein sequence ID" value="SEF37135.1"/>
    <property type="molecule type" value="Genomic_DNA"/>
</dbReference>
<comment type="similarity">
    <text evidence="2">Belongs to the EspG family.</text>
</comment>
<dbReference type="STRING" id="218821.SAMN05421837_112248"/>
<keyword evidence="6" id="KW-1185">Reference proteome</keyword>
<dbReference type="OrthoDB" id="3612957at2"/>
<dbReference type="InterPro" id="IPR025734">
    <property type="entry name" value="EspG"/>
</dbReference>
<evidence type="ECO:0000256" key="4">
    <source>
        <dbReference type="ARBA" id="ARBA00023186"/>
    </source>
</evidence>
<accession>A0A1H5RFN5</accession>
<dbReference type="Proteomes" id="UP000198878">
    <property type="component" value="Unassembled WGS sequence"/>
</dbReference>
<organism evidence="5 6">
    <name type="scientific">Amycolatopsis pretoriensis</name>
    <dbReference type="NCBI Taxonomy" id="218821"/>
    <lineage>
        <taxon>Bacteria</taxon>
        <taxon>Bacillati</taxon>
        <taxon>Actinomycetota</taxon>
        <taxon>Actinomycetes</taxon>
        <taxon>Pseudonocardiales</taxon>
        <taxon>Pseudonocardiaceae</taxon>
        <taxon>Amycolatopsis</taxon>
    </lineage>
</organism>
<dbReference type="Pfam" id="PF14011">
    <property type="entry name" value="ESX-1_EspG"/>
    <property type="match status" value="1"/>
</dbReference>
<name>A0A1H5RFN5_9PSEU</name>
<reference evidence="6" key="1">
    <citation type="submission" date="2016-10" db="EMBL/GenBank/DDBJ databases">
        <authorList>
            <person name="Varghese N."/>
            <person name="Submissions S."/>
        </authorList>
    </citation>
    <scope>NUCLEOTIDE SEQUENCE [LARGE SCALE GENOMIC DNA]</scope>
    <source>
        <strain evidence="6">DSM 44654</strain>
    </source>
</reference>
<evidence type="ECO:0000256" key="2">
    <source>
        <dbReference type="ARBA" id="ARBA00006411"/>
    </source>
</evidence>
<dbReference type="RefSeq" id="WP_086676661.1">
    <property type="nucleotide sequence ID" value="NZ_FNUJ01000012.1"/>
</dbReference>
<evidence type="ECO:0000313" key="6">
    <source>
        <dbReference type="Proteomes" id="UP000198878"/>
    </source>
</evidence>
<comment type="subcellular location">
    <subcellularLocation>
        <location evidence="1">Cytoplasm</location>
    </subcellularLocation>
</comment>
<keyword evidence="3" id="KW-0963">Cytoplasm</keyword>
<protein>
    <submittedName>
        <fullName evidence="5">EspG family protein</fullName>
    </submittedName>
</protein>